<dbReference type="InParanoid" id="C5KL20"/>
<proteinExistence type="inferred from homology"/>
<dbReference type="InterPro" id="IPR016819">
    <property type="entry name" value="RNase_P/MRP_POP5"/>
</dbReference>
<dbReference type="Pfam" id="PF01900">
    <property type="entry name" value="RNase_P_Rpp14"/>
    <property type="match status" value="1"/>
</dbReference>
<evidence type="ECO:0000256" key="3">
    <source>
        <dbReference type="ARBA" id="ARBA00022694"/>
    </source>
</evidence>
<dbReference type="GO" id="GO:0030677">
    <property type="term" value="C:ribonuclease P complex"/>
    <property type="evidence" value="ECO:0007669"/>
    <property type="project" value="InterPro"/>
</dbReference>
<keyword evidence="7" id="KW-1185">Reference proteome</keyword>
<sequence>MAGRVSSRYLVLELQPADGQSSIANVIKTSLEKEVRAAIHTNFGDYGAAMIGQVTKVAEVVDITPRRVIAVIKTPAFHTEDCVGSLDTSLRSVKVGSGREMPIKFRVVAIVGSAPNVRKRILYYMVEGLGVADEKKLKTISERLDTLT</sequence>
<dbReference type="GO" id="GO:0005634">
    <property type="term" value="C:nucleus"/>
    <property type="evidence" value="ECO:0007669"/>
    <property type="project" value="UniProtKB-SubCell"/>
</dbReference>
<keyword evidence="4" id="KW-0539">Nucleus</keyword>
<evidence type="ECO:0000313" key="6">
    <source>
        <dbReference type="EMBL" id="EER14828.1"/>
    </source>
</evidence>
<evidence type="ECO:0000313" key="7">
    <source>
        <dbReference type="Proteomes" id="UP000007800"/>
    </source>
</evidence>
<gene>
    <name evidence="6" type="ORF">Pmar_PMAR009423</name>
</gene>
<dbReference type="SUPFAM" id="SSF160350">
    <property type="entry name" value="Rnp2-like"/>
    <property type="match status" value="1"/>
</dbReference>
<evidence type="ECO:0000256" key="5">
    <source>
        <dbReference type="PIRNR" id="PIRNR023803"/>
    </source>
</evidence>
<dbReference type="PIRSF" id="PIRSF023803">
    <property type="entry name" value="Ribonuclease_P_prd"/>
    <property type="match status" value="1"/>
</dbReference>
<dbReference type="OMA" id="AFHTEDC"/>
<evidence type="ECO:0000256" key="4">
    <source>
        <dbReference type="ARBA" id="ARBA00023242"/>
    </source>
</evidence>
<dbReference type="GeneID" id="9061605"/>
<dbReference type="GO" id="GO:0033204">
    <property type="term" value="F:ribonuclease P RNA binding"/>
    <property type="evidence" value="ECO:0007669"/>
    <property type="project" value="InterPro"/>
</dbReference>
<name>C5KL20_PERM5</name>
<comment type="function">
    <text evidence="5">Component of ribonuclease P, a protein complex that generates mature tRNA molecules by cleaving their 5'-ends.</text>
</comment>
<dbReference type="Gene3D" id="3.30.70.3250">
    <property type="entry name" value="Ribonuclease P, Pop5 subunit"/>
    <property type="match status" value="1"/>
</dbReference>
<reference evidence="6 7" key="1">
    <citation type="submission" date="2008-07" db="EMBL/GenBank/DDBJ databases">
        <authorList>
            <person name="El-Sayed N."/>
            <person name="Caler E."/>
            <person name="Inman J."/>
            <person name="Amedeo P."/>
            <person name="Hass B."/>
            <person name="Wortman J."/>
        </authorList>
    </citation>
    <scope>NUCLEOTIDE SEQUENCE [LARGE SCALE GENOMIC DNA]</scope>
    <source>
        <strain evidence="7">ATCC 50983 / TXsc</strain>
    </source>
</reference>
<dbReference type="InterPro" id="IPR002759">
    <property type="entry name" value="Pop5/Rpp14/Rnp2-like"/>
</dbReference>
<dbReference type="EMBL" id="GG673906">
    <property type="protein sequence ID" value="EER14828.1"/>
    <property type="molecule type" value="Genomic_DNA"/>
</dbReference>
<organism evidence="7">
    <name type="scientific">Perkinsus marinus (strain ATCC 50983 / TXsc)</name>
    <dbReference type="NCBI Taxonomy" id="423536"/>
    <lineage>
        <taxon>Eukaryota</taxon>
        <taxon>Sar</taxon>
        <taxon>Alveolata</taxon>
        <taxon>Perkinsozoa</taxon>
        <taxon>Perkinsea</taxon>
        <taxon>Perkinsida</taxon>
        <taxon>Perkinsidae</taxon>
        <taxon>Perkinsus</taxon>
    </lineage>
</organism>
<evidence type="ECO:0000256" key="2">
    <source>
        <dbReference type="ARBA" id="ARBA00010800"/>
    </source>
</evidence>
<accession>C5KL20</accession>
<comment type="subcellular location">
    <subcellularLocation>
        <location evidence="1">Nucleus</location>
    </subcellularLocation>
</comment>
<dbReference type="AlphaFoldDB" id="C5KL20"/>
<keyword evidence="3 5" id="KW-0819">tRNA processing</keyword>
<comment type="similarity">
    <text evidence="2 5">Belongs to the eukaryotic/archaeal RNase P protein component 2 family.</text>
</comment>
<dbReference type="RefSeq" id="XP_002783032.1">
    <property type="nucleotide sequence ID" value="XM_002782986.1"/>
</dbReference>
<evidence type="ECO:0000256" key="1">
    <source>
        <dbReference type="ARBA" id="ARBA00004123"/>
    </source>
</evidence>
<dbReference type="Proteomes" id="UP000007800">
    <property type="component" value="Unassembled WGS sequence"/>
</dbReference>
<dbReference type="InterPro" id="IPR038085">
    <property type="entry name" value="Rnp2-like_sf"/>
</dbReference>
<protein>
    <recommendedName>
        <fullName evidence="5">Ribonuclease P/MRP protein subunit POP5</fullName>
    </recommendedName>
</protein>
<dbReference type="OrthoDB" id="10426921at2759"/>
<dbReference type="GO" id="GO:0001682">
    <property type="term" value="P:tRNA 5'-leader removal"/>
    <property type="evidence" value="ECO:0007669"/>
    <property type="project" value="InterPro"/>
</dbReference>